<organism evidence="16">
    <name type="scientific">uncultured Poseidoniia archaeon</name>
    <dbReference type="NCBI Taxonomy" id="1697135"/>
    <lineage>
        <taxon>Archaea</taxon>
        <taxon>Methanobacteriati</taxon>
        <taxon>Thermoplasmatota</taxon>
        <taxon>Candidatus Poseidoniia</taxon>
        <taxon>environmental samples</taxon>
    </lineage>
</organism>
<evidence type="ECO:0000256" key="5">
    <source>
        <dbReference type="ARBA" id="ARBA00022763"/>
    </source>
</evidence>
<evidence type="ECO:0000256" key="2">
    <source>
        <dbReference type="ARBA" id="ARBA00022722"/>
    </source>
</evidence>
<feature type="binding site" evidence="12">
    <location>
        <position position="99"/>
    </location>
    <ligand>
        <name>Mg(2+)</name>
        <dbReference type="ChEBI" id="CHEBI:18420"/>
        <label>1</label>
    </ligand>
</feature>
<keyword evidence="6 12" id="KW-0378">Hydrolase</keyword>
<feature type="binding site" evidence="12">
    <location>
        <position position="250"/>
    </location>
    <ligand>
        <name>Mg(2+)</name>
        <dbReference type="ChEBI" id="CHEBI:18420"/>
        <label>2</label>
    </ligand>
</feature>
<keyword evidence="1 12" id="KW-0235">DNA replication</keyword>
<dbReference type="EC" id="3.1.-.-" evidence="12"/>
<keyword evidence="9 12" id="KW-0234">DNA repair</keyword>
<name>A0A1B1TFS4_9ARCH</name>
<sequence length="355" mass="39771">MPLHVPVDVVGSSEVMGCNLRDLANPESINLRELSNKRVAIDTFLVAYQFITSIRARGEGQDGGPLRDSKGRPISHLMGFLDRATVMIENGIDPIFIFDGTPHDLKLETLDERKERKKEAQKKWDEAVADGDWATAQKLGSQIVSYTREMVSETKEMFDYMGVSWIEAPMEAEGAASVHCRNGEVAAVASQDWDVLLYGSPIMIRNLISHGTKRFGRPVLAEKIVLEDLLEKNGITQEQLVDLGIMIGTDFHPGIKGIGPKTGLKLIKKYGTLEEVCKEKGHEIPENIDEIRNIFHNHPIGTNSLPQKNMANEEKLREFLQKERGFSDARMKRALDRLKSAGRLRDSGQTSIFDF</sequence>
<evidence type="ECO:0000313" key="16">
    <source>
        <dbReference type="EMBL" id="ANV81118.1"/>
    </source>
</evidence>
<evidence type="ECO:0000256" key="11">
    <source>
        <dbReference type="ARBA" id="ARBA00065981"/>
    </source>
</evidence>
<evidence type="ECO:0000256" key="3">
    <source>
        <dbReference type="ARBA" id="ARBA00022723"/>
    </source>
</evidence>
<dbReference type="PANTHER" id="PTHR11081:SF9">
    <property type="entry name" value="FLAP ENDONUCLEASE 1"/>
    <property type="match status" value="1"/>
</dbReference>
<dbReference type="GO" id="GO:0008409">
    <property type="term" value="F:5'-3' exonuclease activity"/>
    <property type="evidence" value="ECO:0007669"/>
    <property type="project" value="UniProtKB-UniRule"/>
</dbReference>
<dbReference type="EMBL" id="KP211924">
    <property type="protein sequence ID" value="ANV81118.1"/>
    <property type="molecule type" value="Genomic_DNA"/>
</dbReference>
<dbReference type="GO" id="GO:0006281">
    <property type="term" value="P:DNA repair"/>
    <property type="evidence" value="ECO:0007669"/>
    <property type="project" value="UniProtKB-UniRule"/>
</dbReference>
<dbReference type="HAMAP" id="MF_00614">
    <property type="entry name" value="Fen"/>
    <property type="match status" value="1"/>
</dbReference>
<feature type="binding site" evidence="12">
    <location>
        <position position="42"/>
    </location>
    <ligand>
        <name>Mg(2+)</name>
        <dbReference type="ChEBI" id="CHEBI:18420"/>
        <label>1</label>
    </ligand>
</feature>
<evidence type="ECO:0000256" key="9">
    <source>
        <dbReference type="ARBA" id="ARBA00023204"/>
    </source>
</evidence>
<dbReference type="SMART" id="SM00484">
    <property type="entry name" value="XPGI"/>
    <property type="match status" value="1"/>
</dbReference>
<evidence type="ECO:0000256" key="12">
    <source>
        <dbReference type="HAMAP-Rule" id="MF_00614"/>
    </source>
</evidence>
<dbReference type="InterPro" id="IPR029060">
    <property type="entry name" value="PIN-like_dom_sf"/>
</dbReference>
<feature type="binding site" evidence="12">
    <location>
        <position position="173"/>
    </location>
    <ligand>
        <name>Mg(2+)</name>
        <dbReference type="ChEBI" id="CHEBI:18420"/>
        <label>1</label>
    </ligand>
</feature>
<dbReference type="CDD" id="cd09867">
    <property type="entry name" value="PIN_FEN1"/>
    <property type="match status" value="1"/>
</dbReference>
<dbReference type="PRINTS" id="PR00853">
    <property type="entry name" value="XPGRADSUPER"/>
</dbReference>
<comment type="function">
    <text evidence="12">Structure-specific nuclease with 5'-flap endonuclease and 5'-3' exonuclease activities involved in DNA replication and repair. During DNA replication, cleaves the 5'-overhanging flap structure that is generated by displacement synthesis when DNA polymerase encounters the 5'-end of a downstream Okazaki fragment. Binds the unpaired 3'-DNA end and kinks the DNA to facilitate 5' cleavage specificity. Cleaves one nucleotide into the double-stranded DNA from the junction in flap DNA, leaving a nick for ligation. Also involved in the base excision repair (BER) pathway. Acts as a genome stabilization factor that prevents flaps from equilibrating into structurs that lead to duplications and deletions. Also possesses 5'-3' exonuclease activity on nicked or gapped double-stranded DNA.</text>
</comment>
<comment type="subunit">
    <text evidence="11 12">Interacts with PCNA. PCNA stimulates the nuclease activity without altering cleavage specificity.</text>
</comment>
<evidence type="ECO:0000256" key="10">
    <source>
        <dbReference type="ARBA" id="ARBA00024702"/>
    </source>
</evidence>
<reference evidence="16" key="2">
    <citation type="journal article" date="2015" name="ISME J.">
        <title>A new class of marine Euryarchaeota group II from the Mediterranean deep chlorophyll maximum.</title>
        <authorList>
            <person name="Martin-Cuadrado A.B."/>
            <person name="Garcia-Heredia I."/>
            <person name="Molto A.G."/>
            <person name="Lopez-Ubeda R."/>
            <person name="Kimes N."/>
            <person name="Lopez-Garcia P."/>
            <person name="Moreira D."/>
            <person name="Rodriguez-Valera F."/>
        </authorList>
    </citation>
    <scope>NUCLEOTIDE SEQUENCE</scope>
</reference>
<keyword evidence="7 12" id="KW-0269">Exonuclease</keyword>
<dbReference type="InterPro" id="IPR006084">
    <property type="entry name" value="XPG/Rad2"/>
</dbReference>
<protein>
    <recommendedName>
        <fullName evidence="12">Flap endonuclease 1</fullName>
        <shortName evidence="12">FEN-1</shortName>
        <ecNumber evidence="12">3.1.-.-</ecNumber>
    </recommendedName>
    <alternativeName>
        <fullName evidence="12">Flap structure-specific endonuclease 1</fullName>
    </alternativeName>
</protein>
<keyword evidence="5 12" id="KW-0227">DNA damage</keyword>
<feature type="binding site" evidence="12">
    <location>
        <position position="171"/>
    </location>
    <ligand>
        <name>Mg(2+)</name>
        <dbReference type="ChEBI" id="CHEBI:18420"/>
        <label>1</label>
    </ligand>
</feature>
<gene>
    <name evidence="12" type="primary">fen</name>
</gene>
<dbReference type="GO" id="GO:0043137">
    <property type="term" value="P:DNA replication, removal of RNA primer"/>
    <property type="evidence" value="ECO:0007669"/>
    <property type="project" value="UniProtKB-UniRule"/>
</dbReference>
<feature type="binding site" evidence="12">
    <location>
        <position position="194"/>
    </location>
    <ligand>
        <name>Mg(2+)</name>
        <dbReference type="ChEBI" id="CHEBI:18420"/>
        <label>2</label>
    </ligand>
</feature>
<feature type="domain" description="XPG-I" evidence="14">
    <location>
        <begin position="159"/>
        <end position="235"/>
    </location>
</feature>
<feature type="domain" description="XPG N-terminal" evidence="15">
    <location>
        <begin position="16"/>
        <end position="120"/>
    </location>
</feature>
<dbReference type="InterPro" id="IPR008918">
    <property type="entry name" value="HhH2"/>
</dbReference>
<comment type="cofactor">
    <cofactor evidence="12">
        <name>Mg(2+)</name>
        <dbReference type="ChEBI" id="CHEBI:18420"/>
    </cofactor>
    <text evidence="12">Binds 2 magnesium ions per subunit. They probably participate in the reaction catalyzed by the enzyme. May bind an additional third magnesium ion after substrate binding.</text>
</comment>
<evidence type="ECO:0000256" key="8">
    <source>
        <dbReference type="ARBA" id="ARBA00022842"/>
    </source>
</evidence>
<dbReference type="SUPFAM" id="SSF47807">
    <property type="entry name" value="5' to 3' exonuclease, C-terminal subdomain"/>
    <property type="match status" value="1"/>
</dbReference>
<keyword evidence="4 12" id="KW-0255">Endonuclease</keyword>
<evidence type="ECO:0000256" key="4">
    <source>
        <dbReference type="ARBA" id="ARBA00022759"/>
    </source>
</evidence>
<feature type="domain" description="5'-3' exonuclease" evidence="13">
    <location>
        <begin position="37"/>
        <end position="354"/>
    </location>
</feature>
<feature type="binding site" evidence="12">
    <location>
        <position position="192"/>
    </location>
    <ligand>
        <name>Mg(2+)</name>
        <dbReference type="ChEBI" id="CHEBI:18420"/>
        <label>2</label>
    </ligand>
</feature>
<dbReference type="InterPro" id="IPR006086">
    <property type="entry name" value="XPG-I_dom"/>
</dbReference>
<keyword evidence="8 12" id="KW-0460">Magnesium</keyword>
<comment type="function">
    <text evidence="10">Structure-specific nuclease with 5'-flap endonuclease and 5'-3' exonuclease activities involved in DNA replication and repair. During DNA replication, cleaves the 5'-overhanging flap structure that is generated by displacement synthesis when DNA polymerase encounters the 5'-end of a downstream Okazaki fragment. Binds the unpaired 3'-DNA end and kinks the DNA to facilitate 5' cleavage specificity. Cleaves one nucleotide into the double-stranded DNA from the junction in flap DNA, leaving a nick for ligation. Also involved in the base excision repair (BER) pathway. Acts as a genome stabilization factor that prevents flaps from equilibrating into structures that lead to duplications and deletions. Also possesses 5'-3' exonuclease activity on nicked or gapped double-stranded DNA.</text>
</comment>
<evidence type="ECO:0000256" key="6">
    <source>
        <dbReference type="ARBA" id="ARBA00022801"/>
    </source>
</evidence>
<keyword evidence="3 12" id="KW-0479">Metal-binding</keyword>
<dbReference type="InterPro" id="IPR002421">
    <property type="entry name" value="5-3_exonuclease"/>
</dbReference>
<evidence type="ECO:0000259" key="14">
    <source>
        <dbReference type="SMART" id="SM00484"/>
    </source>
</evidence>
<dbReference type="GO" id="GO:0003677">
    <property type="term" value="F:DNA binding"/>
    <property type="evidence" value="ECO:0007669"/>
    <property type="project" value="UniProtKB-UniRule"/>
</dbReference>
<dbReference type="SUPFAM" id="SSF88723">
    <property type="entry name" value="PIN domain-like"/>
    <property type="match status" value="1"/>
</dbReference>
<comment type="caution">
    <text evidence="12">Lacks conserved residue(s) required for the propagation of feature annotation.</text>
</comment>
<evidence type="ECO:0000256" key="1">
    <source>
        <dbReference type="ARBA" id="ARBA00022705"/>
    </source>
</evidence>
<dbReference type="SMART" id="SM00485">
    <property type="entry name" value="XPGN"/>
    <property type="match status" value="1"/>
</dbReference>
<evidence type="ECO:0000259" key="13">
    <source>
        <dbReference type="SMART" id="SM00475"/>
    </source>
</evidence>
<dbReference type="SMART" id="SM00475">
    <property type="entry name" value="53EXOc"/>
    <property type="match status" value="1"/>
</dbReference>
<dbReference type="InterPro" id="IPR006085">
    <property type="entry name" value="XPG_DNA_repair_N"/>
</dbReference>
<evidence type="ECO:0000259" key="15">
    <source>
        <dbReference type="SMART" id="SM00485"/>
    </source>
</evidence>
<accession>A0A1B1TFS4</accession>
<dbReference type="GO" id="GO:0000287">
    <property type="term" value="F:magnesium ion binding"/>
    <property type="evidence" value="ECO:0007669"/>
    <property type="project" value="UniProtKB-UniRule"/>
</dbReference>
<evidence type="ECO:0000256" key="7">
    <source>
        <dbReference type="ARBA" id="ARBA00022839"/>
    </source>
</evidence>
<dbReference type="Gene3D" id="1.10.150.20">
    <property type="entry name" value="5' to 3' exonuclease, C-terminal subdomain"/>
    <property type="match status" value="1"/>
</dbReference>
<reference evidence="16" key="1">
    <citation type="submission" date="2014-11" db="EMBL/GenBank/DDBJ databases">
        <authorList>
            <person name="Zhu J."/>
            <person name="Qi W."/>
            <person name="Song R."/>
        </authorList>
    </citation>
    <scope>NUCLEOTIDE SEQUENCE</scope>
</reference>
<dbReference type="PANTHER" id="PTHR11081">
    <property type="entry name" value="FLAP ENDONUCLEASE FAMILY MEMBER"/>
    <property type="match status" value="1"/>
</dbReference>
<dbReference type="FunFam" id="3.40.50.1010:FF:000016">
    <property type="entry name" value="Flap endonuclease 1"/>
    <property type="match status" value="1"/>
</dbReference>
<dbReference type="CDD" id="cd09903">
    <property type="entry name" value="H3TH_FEN1-Arc"/>
    <property type="match status" value="1"/>
</dbReference>
<proteinExistence type="inferred from homology"/>
<keyword evidence="2 12" id="KW-0540">Nuclease</keyword>
<dbReference type="Pfam" id="PF00752">
    <property type="entry name" value="XPG_N"/>
    <property type="match status" value="1"/>
</dbReference>
<dbReference type="SMART" id="SM00279">
    <property type="entry name" value="HhH2"/>
    <property type="match status" value="1"/>
</dbReference>
<dbReference type="Gene3D" id="3.40.50.1010">
    <property type="entry name" value="5'-nuclease"/>
    <property type="match status" value="1"/>
</dbReference>
<comment type="similarity">
    <text evidence="12">Belongs to the XPG/RAD2 endonuclease family. FEN1 subfamily.</text>
</comment>
<dbReference type="AlphaFoldDB" id="A0A1B1TFS4"/>
<dbReference type="Pfam" id="PF00867">
    <property type="entry name" value="XPG_I"/>
    <property type="match status" value="1"/>
</dbReference>
<dbReference type="InterPro" id="IPR036279">
    <property type="entry name" value="5-3_exonuclease_C_sf"/>
</dbReference>
<dbReference type="GO" id="GO:0017108">
    <property type="term" value="F:5'-flap endonuclease activity"/>
    <property type="evidence" value="ECO:0007669"/>
    <property type="project" value="UniProtKB-UniRule"/>
</dbReference>
<dbReference type="InterPro" id="IPR023426">
    <property type="entry name" value="Flap_endonuc"/>
</dbReference>